<organism evidence="9 10">
    <name type="scientific">Exserohilum turcicum (strain 28A)</name>
    <name type="common">Northern leaf blight fungus</name>
    <name type="synonym">Setosphaeria turcica</name>
    <dbReference type="NCBI Taxonomy" id="671987"/>
    <lineage>
        <taxon>Eukaryota</taxon>
        <taxon>Fungi</taxon>
        <taxon>Dikarya</taxon>
        <taxon>Ascomycota</taxon>
        <taxon>Pezizomycotina</taxon>
        <taxon>Dothideomycetes</taxon>
        <taxon>Pleosporomycetidae</taxon>
        <taxon>Pleosporales</taxon>
        <taxon>Pleosporineae</taxon>
        <taxon>Pleosporaceae</taxon>
        <taxon>Exserohilum</taxon>
    </lineage>
</organism>
<gene>
    <name evidence="9" type="ORF">SETTUDRAFT_156691</name>
</gene>
<dbReference type="Proteomes" id="UP000016935">
    <property type="component" value="Unassembled WGS sequence"/>
</dbReference>
<dbReference type="InterPro" id="IPR049326">
    <property type="entry name" value="Rhodopsin_dom_fungi"/>
</dbReference>
<dbReference type="PANTHER" id="PTHR33048">
    <property type="entry name" value="PTH11-LIKE INTEGRAL MEMBRANE PROTEIN (AFU_ORTHOLOGUE AFUA_5G11245)"/>
    <property type="match status" value="1"/>
</dbReference>
<feature type="compositionally biased region" description="Basic residues" evidence="6">
    <location>
        <begin position="360"/>
        <end position="369"/>
    </location>
</feature>
<evidence type="ECO:0000256" key="1">
    <source>
        <dbReference type="ARBA" id="ARBA00004141"/>
    </source>
</evidence>
<evidence type="ECO:0000313" key="9">
    <source>
        <dbReference type="EMBL" id="EOA83047.1"/>
    </source>
</evidence>
<keyword evidence="10" id="KW-1185">Reference proteome</keyword>
<evidence type="ECO:0000256" key="3">
    <source>
        <dbReference type="ARBA" id="ARBA00022989"/>
    </source>
</evidence>
<evidence type="ECO:0000256" key="2">
    <source>
        <dbReference type="ARBA" id="ARBA00022692"/>
    </source>
</evidence>
<feature type="transmembrane region" description="Helical" evidence="7">
    <location>
        <begin position="20"/>
        <end position="40"/>
    </location>
</feature>
<feature type="region of interest" description="Disordered" evidence="6">
    <location>
        <begin position="283"/>
        <end position="369"/>
    </location>
</feature>
<dbReference type="eggNOG" id="ENOG502RFWB">
    <property type="taxonomic scope" value="Eukaryota"/>
</dbReference>
<dbReference type="GeneID" id="19397658"/>
<dbReference type="PANTHER" id="PTHR33048:SF42">
    <property type="entry name" value="INTEGRAL MEMBRANE PROTEIN"/>
    <property type="match status" value="1"/>
</dbReference>
<protein>
    <recommendedName>
        <fullName evidence="8">Rhodopsin domain-containing protein</fullName>
    </recommendedName>
</protein>
<comment type="subcellular location">
    <subcellularLocation>
        <location evidence="1">Membrane</location>
        <topology evidence="1">Multi-pass membrane protein</topology>
    </subcellularLocation>
</comment>
<feature type="domain" description="Rhodopsin" evidence="8">
    <location>
        <begin position="37"/>
        <end position="272"/>
    </location>
</feature>
<keyword evidence="2 7" id="KW-0812">Transmembrane</keyword>
<feature type="transmembrane region" description="Helical" evidence="7">
    <location>
        <begin position="92"/>
        <end position="115"/>
    </location>
</feature>
<accession>R0K3W8</accession>
<dbReference type="EMBL" id="KB908844">
    <property type="protein sequence ID" value="EOA83047.1"/>
    <property type="molecule type" value="Genomic_DNA"/>
</dbReference>
<keyword evidence="4 7" id="KW-0472">Membrane</keyword>
<evidence type="ECO:0000313" key="10">
    <source>
        <dbReference type="Proteomes" id="UP000016935"/>
    </source>
</evidence>
<dbReference type="OrthoDB" id="3934549at2759"/>
<sequence>MAAFESWVSNPDESHGPLMSVVTWSLVSVAAAFLIPRLCIRQRRGKLWLDDCTLVVSWILLLIQVSINQVSINLGYGRHTLDLDLRNLDTLMYIGGAELTIYTIAIALSKISFGLTLLRLTDGWVRLYVYFAICTLAIFAVPATIMPWVQCKPLVKTFVDFIPGECIDKHPSVVYGRFQAVWSALMDVSLAMLPWKILSSLQMRTAEKIGVCVAMSLGVLAGVTSIIRSTYIEELTVQDVSYESYKPIIWAVAECSMAIVATSIPVLRVVFKHALNSAIEGKSRSYPSNAASSGNRMRTRQSSRKTPEMTASGECGESVEEVFGRRSNESENYVEMDDLAVDEETGRVTTSSPEPLPDHAKRHVPNWPV</sequence>
<evidence type="ECO:0000256" key="7">
    <source>
        <dbReference type="SAM" id="Phobius"/>
    </source>
</evidence>
<feature type="transmembrane region" description="Helical" evidence="7">
    <location>
        <begin position="127"/>
        <end position="149"/>
    </location>
</feature>
<dbReference type="AlphaFoldDB" id="R0K3W8"/>
<feature type="compositionally biased region" description="Acidic residues" evidence="6">
    <location>
        <begin position="332"/>
        <end position="343"/>
    </location>
</feature>
<reference evidence="9 10" key="2">
    <citation type="journal article" date="2013" name="PLoS Genet.">
        <title>Comparative genome structure, secondary metabolite, and effector coding capacity across Cochliobolus pathogens.</title>
        <authorList>
            <person name="Condon B.J."/>
            <person name="Leng Y."/>
            <person name="Wu D."/>
            <person name="Bushley K.E."/>
            <person name="Ohm R.A."/>
            <person name="Otillar R."/>
            <person name="Martin J."/>
            <person name="Schackwitz W."/>
            <person name="Grimwood J."/>
            <person name="MohdZainudin N."/>
            <person name="Xue C."/>
            <person name="Wang R."/>
            <person name="Manning V.A."/>
            <person name="Dhillon B."/>
            <person name="Tu Z.J."/>
            <person name="Steffenson B.J."/>
            <person name="Salamov A."/>
            <person name="Sun H."/>
            <person name="Lowry S."/>
            <person name="LaButti K."/>
            <person name="Han J."/>
            <person name="Copeland A."/>
            <person name="Lindquist E."/>
            <person name="Barry K."/>
            <person name="Schmutz J."/>
            <person name="Baker S.E."/>
            <person name="Ciuffetti L.M."/>
            <person name="Grigoriev I.V."/>
            <person name="Zhong S."/>
            <person name="Turgeon B.G."/>
        </authorList>
    </citation>
    <scope>NUCLEOTIDE SEQUENCE [LARGE SCALE GENOMIC DNA]</scope>
    <source>
        <strain evidence="10">28A</strain>
    </source>
</reference>
<feature type="compositionally biased region" description="Polar residues" evidence="6">
    <location>
        <begin position="285"/>
        <end position="296"/>
    </location>
</feature>
<dbReference type="GO" id="GO:0016020">
    <property type="term" value="C:membrane"/>
    <property type="evidence" value="ECO:0007669"/>
    <property type="project" value="UniProtKB-SubCell"/>
</dbReference>
<evidence type="ECO:0000256" key="4">
    <source>
        <dbReference type="ARBA" id="ARBA00023136"/>
    </source>
</evidence>
<feature type="transmembrane region" description="Helical" evidence="7">
    <location>
        <begin position="209"/>
        <end position="228"/>
    </location>
</feature>
<feature type="transmembrane region" description="Helical" evidence="7">
    <location>
        <begin position="248"/>
        <end position="271"/>
    </location>
</feature>
<evidence type="ECO:0000256" key="6">
    <source>
        <dbReference type="SAM" id="MobiDB-lite"/>
    </source>
</evidence>
<feature type="transmembrane region" description="Helical" evidence="7">
    <location>
        <begin position="52"/>
        <end position="72"/>
    </location>
</feature>
<keyword evidence="3 7" id="KW-1133">Transmembrane helix</keyword>
<reference evidence="9 10" key="1">
    <citation type="journal article" date="2012" name="PLoS Pathog.">
        <title>Diverse lifestyles and strategies of plant pathogenesis encoded in the genomes of eighteen Dothideomycetes fungi.</title>
        <authorList>
            <person name="Ohm R.A."/>
            <person name="Feau N."/>
            <person name="Henrissat B."/>
            <person name="Schoch C.L."/>
            <person name="Horwitz B.A."/>
            <person name="Barry K.W."/>
            <person name="Condon B.J."/>
            <person name="Copeland A.C."/>
            <person name="Dhillon B."/>
            <person name="Glaser F."/>
            <person name="Hesse C.N."/>
            <person name="Kosti I."/>
            <person name="LaButti K."/>
            <person name="Lindquist E.A."/>
            <person name="Lucas S."/>
            <person name="Salamov A.A."/>
            <person name="Bradshaw R.E."/>
            <person name="Ciuffetti L."/>
            <person name="Hamelin R.C."/>
            <person name="Kema G.H.J."/>
            <person name="Lawrence C."/>
            <person name="Scott J.A."/>
            <person name="Spatafora J.W."/>
            <person name="Turgeon B.G."/>
            <person name="de Wit P.J.G.M."/>
            <person name="Zhong S."/>
            <person name="Goodwin S.B."/>
            <person name="Grigoriev I.V."/>
        </authorList>
    </citation>
    <scope>NUCLEOTIDE SEQUENCE [LARGE SCALE GENOMIC DNA]</scope>
    <source>
        <strain evidence="10">28A</strain>
    </source>
</reference>
<evidence type="ECO:0000256" key="5">
    <source>
        <dbReference type="ARBA" id="ARBA00038359"/>
    </source>
</evidence>
<dbReference type="RefSeq" id="XP_008030003.1">
    <property type="nucleotide sequence ID" value="XM_008031812.1"/>
</dbReference>
<dbReference type="HOGENOM" id="CLU_028200_3_0_1"/>
<proteinExistence type="inferred from homology"/>
<dbReference type="Pfam" id="PF20684">
    <property type="entry name" value="Fung_rhodopsin"/>
    <property type="match status" value="1"/>
</dbReference>
<feature type="transmembrane region" description="Helical" evidence="7">
    <location>
        <begin position="180"/>
        <end position="197"/>
    </location>
</feature>
<dbReference type="InterPro" id="IPR052337">
    <property type="entry name" value="SAT4-like"/>
</dbReference>
<evidence type="ECO:0000259" key="8">
    <source>
        <dbReference type="Pfam" id="PF20684"/>
    </source>
</evidence>
<name>R0K3W8_EXST2</name>
<comment type="similarity">
    <text evidence="5">Belongs to the SAT4 family.</text>
</comment>